<dbReference type="AlphaFoldDB" id="A0A3E2TSV8"/>
<sequence length="270" mass="31529">MKKDELLKNIEKYWTNRAEGYSQVNLEELAGEKWPVWLSVIEEHMPKVERKGIRILDIGTGPGFFSIILSRADYQVTAIDYTEEMLKKAKNNAGILANKIEWYQMDAQALRFADNTFDMIVSRNVTWNLEHPDRAYYEWMRVLKPGGVLLNFDANWYHHLFDEEKRAAYEADRNKVSSLGMHDDYTCTDIEAMEAIARQVPLSHIQRPEWDRQILKQLNGIQIQLDEKVWQRVWCEAEKVNNGSTPMFMVACTKAPVQQTERLRLQAAMA</sequence>
<dbReference type="Gene3D" id="3.40.50.150">
    <property type="entry name" value="Vaccinia Virus protein VP39"/>
    <property type="match status" value="1"/>
</dbReference>
<dbReference type="PANTHER" id="PTHR43591">
    <property type="entry name" value="METHYLTRANSFERASE"/>
    <property type="match status" value="1"/>
</dbReference>
<dbReference type="SUPFAM" id="SSF53335">
    <property type="entry name" value="S-adenosyl-L-methionine-dependent methyltransferases"/>
    <property type="match status" value="1"/>
</dbReference>
<dbReference type="EMBL" id="QVEP01000002">
    <property type="protein sequence ID" value="RGB82191.1"/>
    <property type="molecule type" value="Genomic_DNA"/>
</dbReference>
<dbReference type="Pfam" id="PF08241">
    <property type="entry name" value="Methyltransf_11"/>
    <property type="match status" value="1"/>
</dbReference>
<keyword evidence="2" id="KW-0808">Transferase</keyword>
<dbReference type="GO" id="GO:0032259">
    <property type="term" value="P:methylation"/>
    <property type="evidence" value="ECO:0007669"/>
    <property type="project" value="UniProtKB-KW"/>
</dbReference>
<evidence type="ECO:0000313" key="2">
    <source>
        <dbReference type="EMBL" id="RGB82191.1"/>
    </source>
</evidence>
<evidence type="ECO:0000313" key="3">
    <source>
        <dbReference type="Proteomes" id="UP000260773"/>
    </source>
</evidence>
<protein>
    <submittedName>
        <fullName evidence="2">Class I SAM-dependent methyltransferase</fullName>
    </submittedName>
</protein>
<name>A0A3E2TSV8_9FIRM</name>
<accession>A0A3E2TSV8</accession>
<evidence type="ECO:0000259" key="1">
    <source>
        <dbReference type="Pfam" id="PF08241"/>
    </source>
</evidence>
<proteinExistence type="predicted"/>
<dbReference type="InterPro" id="IPR029063">
    <property type="entry name" value="SAM-dependent_MTases_sf"/>
</dbReference>
<dbReference type="Proteomes" id="UP000260773">
    <property type="component" value="Unassembled WGS sequence"/>
</dbReference>
<gene>
    <name evidence="2" type="ORF">DW070_01315</name>
</gene>
<comment type="caution">
    <text evidence="2">The sequence shown here is derived from an EMBL/GenBank/DDBJ whole genome shotgun (WGS) entry which is preliminary data.</text>
</comment>
<dbReference type="InterPro" id="IPR013216">
    <property type="entry name" value="Methyltransf_11"/>
</dbReference>
<reference evidence="2 3" key="1">
    <citation type="submission" date="2018-08" db="EMBL/GenBank/DDBJ databases">
        <title>A genome reference for cultivated species of the human gut microbiota.</title>
        <authorList>
            <person name="Zou Y."/>
            <person name="Xue W."/>
            <person name="Luo G."/>
        </authorList>
    </citation>
    <scope>NUCLEOTIDE SEQUENCE [LARGE SCALE GENOMIC DNA]</scope>
    <source>
        <strain evidence="2 3">AF45-17</strain>
    </source>
</reference>
<feature type="domain" description="Methyltransferase type 11" evidence="1">
    <location>
        <begin position="56"/>
        <end position="150"/>
    </location>
</feature>
<organism evidence="2 3">
    <name type="scientific">Coprococcus catus</name>
    <dbReference type="NCBI Taxonomy" id="116085"/>
    <lineage>
        <taxon>Bacteria</taxon>
        <taxon>Bacillati</taxon>
        <taxon>Bacillota</taxon>
        <taxon>Clostridia</taxon>
        <taxon>Lachnospirales</taxon>
        <taxon>Lachnospiraceae</taxon>
        <taxon>Coprococcus</taxon>
    </lineage>
</organism>
<dbReference type="PANTHER" id="PTHR43591:SF24">
    <property type="entry name" value="2-METHOXY-6-POLYPRENYL-1,4-BENZOQUINOL METHYLASE, MITOCHONDRIAL"/>
    <property type="match status" value="1"/>
</dbReference>
<dbReference type="CDD" id="cd02440">
    <property type="entry name" value="AdoMet_MTases"/>
    <property type="match status" value="1"/>
</dbReference>
<dbReference type="GO" id="GO:0008757">
    <property type="term" value="F:S-adenosylmethionine-dependent methyltransferase activity"/>
    <property type="evidence" value="ECO:0007669"/>
    <property type="project" value="InterPro"/>
</dbReference>
<keyword evidence="2" id="KW-0489">Methyltransferase</keyword>